<evidence type="ECO:0000256" key="5">
    <source>
        <dbReference type="ARBA" id="ARBA00022692"/>
    </source>
</evidence>
<dbReference type="Proteomes" id="UP000007058">
    <property type="component" value="Chromosome"/>
</dbReference>
<dbReference type="RefSeq" id="WP_011385772.1">
    <property type="nucleotide sequence ID" value="NC_007626.1"/>
</dbReference>
<evidence type="ECO:0000256" key="8">
    <source>
        <dbReference type="SAM" id="MobiDB-lite"/>
    </source>
</evidence>
<keyword evidence="2" id="KW-0813">Transport</keyword>
<gene>
    <name evidence="9" type="ordered locus">amb3412</name>
</gene>
<dbReference type="Gene3D" id="3.30.70.1430">
    <property type="entry name" value="Multidrug efflux transporter AcrB pore domain"/>
    <property type="match status" value="2"/>
</dbReference>
<dbReference type="GO" id="GO:0042910">
    <property type="term" value="F:xenobiotic transmembrane transporter activity"/>
    <property type="evidence" value="ECO:0007669"/>
    <property type="project" value="TreeGrafter"/>
</dbReference>
<dbReference type="EMBL" id="AP007255">
    <property type="protein sequence ID" value="BAE52216.1"/>
    <property type="molecule type" value="Genomic_DNA"/>
</dbReference>
<dbReference type="Gene3D" id="3.30.70.1440">
    <property type="entry name" value="Multidrug efflux transporter AcrB pore domain"/>
    <property type="match status" value="1"/>
</dbReference>
<evidence type="ECO:0000256" key="4">
    <source>
        <dbReference type="ARBA" id="ARBA00022519"/>
    </source>
</evidence>
<keyword evidence="6" id="KW-1133">Transmembrane helix</keyword>
<dbReference type="Pfam" id="PF00873">
    <property type="entry name" value="ACR_tran"/>
    <property type="match status" value="1"/>
</dbReference>
<dbReference type="PANTHER" id="PTHR32063:SF28">
    <property type="entry name" value="BLR2861 PROTEIN"/>
    <property type="match status" value="1"/>
</dbReference>
<keyword evidence="10" id="KW-1185">Reference proteome</keyword>
<keyword evidence="3" id="KW-1003">Cell membrane</keyword>
<dbReference type="FunFam" id="1.20.1640.10:FF:000001">
    <property type="entry name" value="Efflux pump membrane transporter"/>
    <property type="match status" value="1"/>
</dbReference>
<feature type="compositionally biased region" description="Low complexity" evidence="8">
    <location>
        <begin position="1021"/>
        <end position="1035"/>
    </location>
</feature>
<proteinExistence type="predicted"/>
<dbReference type="SUPFAM" id="SSF82693">
    <property type="entry name" value="Multidrug efflux transporter AcrB pore domain, PN1, PN2, PC1 and PC2 subdomains"/>
    <property type="match status" value="3"/>
</dbReference>
<dbReference type="PRINTS" id="PR00702">
    <property type="entry name" value="ACRIFLAVINRP"/>
</dbReference>
<reference evidence="9 10" key="1">
    <citation type="journal article" date="2005" name="DNA Res.">
        <title>Complete genome sequence of the facultative anaerobic magnetotactic bacterium Magnetospirillum sp. strain AMB-1.</title>
        <authorList>
            <person name="Matsunaga T."/>
            <person name="Okamura Y."/>
            <person name="Fukuda Y."/>
            <person name="Wahyudi A.T."/>
            <person name="Murase Y."/>
            <person name="Takeyama H."/>
        </authorList>
    </citation>
    <scope>NUCLEOTIDE SEQUENCE [LARGE SCALE GENOMIC DNA]</scope>
    <source>
        <strain evidence="10">ATCC 700264 / AMB-1</strain>
    </source>
</reference>
<evidence type="ECO:0000256" key="1">
    <source>
        <dbReference type="ARBA" id="ARBA00004429"/>
    </source>
</evidence>
<comment type="subcellular location">
    <subcellularLocation>
        <location evidence="1">Cell inner membrane</location>
        <topology evidence="1">Multi-pass membrane protein</topology>
    </subcellularLocation>
</comment>
<dbReference type="AlphaFoldDB" id="Q2W1Q9"/>
<feature type="region of interest" description="Disordered" evidence="8">
    <location>
        <begin position="1014"/>
        <end position="1035"/>
    </location>
</feature>
<dbReference type="InterPro" id="IPR027463">
    <property type="entry name" value="AcrB_DN_DC_subdom"/>
</dbReference>
<evidence type="ECO:0000256" key="3">
    <source>
        <dbReference type="ARBA" id="ARBA00022475"/>
    </source>
</evidence>
<protein>
    <submittedName>
        <fullName evidence="9">Cation/multidrug efflux pump</fullName>
    </submittedName>
</protein>
<evidence type="ECO:0000256" key="2">
    <source>
        <dbReference type="ARBA" id="ARBA00022448"/>
    </source>
</evidence>
<dbReference type="SUPFAM" id="SSF82714">
    <property type="entry name" value="Multidrug efflux transporter AcrB TolC docking domain, DN and DC subdomains"/>
    <property type="match status" value="2"/>
</dbReference>
<dbReference type="HOGENOM" id="CLU_002755_1_2_5"/>
<dbReference type="OrthoDB" id="9806532at2"/>
<dbReference type="InterPro" id="IPR001036">
    <property type="entry name" value="Acrflvin-R"/>
</dbReference>
<keyword evidence="5" id="KW-0812">Transmembrane</keyword>
<dbReference type="STRING" id="342108.amb3412"/>
<accession>Q2W1Q9</accession>
<evidence type="ECO:0000313" key="9">
    <source>
        <dbReference type="EMBL" id="BAE52216.1"/>
    </source>
</evidence>
<dbReference type="PANTHER" id="PTHR32063">
    <property type="match status" value="1"/>
</dbReference>
<evidence type="ECO:0000313" key="10">
    <source>
        <dbReference type="Proteomes" id="UP000007058"/>
    </source>
</evidence>
<dbReference type="SUPFAM" id="SSF82866">
    <property type="entry name" value="Multidrug efflux transporter AcrB transmembrane domain"/>
    <property type="match status" value="2"/>
</dbReference>
<evidence type="ECO:0000256" key="6">
    <source>
        <dbReference type="ARBA" id="ARBA00022989"/>
    </source>
</evidence>
<keyword evidence="7" id="KW-0472">Membrane</keyword>
<dbReference type="Gene3D" id="1.20.1640.10">
    <property type="entry name" value="Multidrug efflux transporter AcrB transmembrane domain"/>
    <property type="match status" value="2"/>
</dbReference>
<evidence type="ECO:0000256" key="7">
    <source>
        <dbReference type="ARBA" id="ARBA00023136"/>
    </source>
</evidence>
<organism evidence="9 10">
    <name type="scientific">Paramagnetospirillum magneticum (strain ATCC 700264 / AMB-1)</name>
    <name type="common">Magnetospirillum magneticum</name>
    <dbReference type="NCBI Taxonomy" id="342108"/>
    <lineage>
        <taxon>Bacteria</taxon>
        <taxon>Pseudomonadati</taxon>
        <taxon>Pseudomonadota</taxon>
        <taxon>Alphaproteobacteria</taxon>
        <taxon>Rhodospirillales</taxon>
        <taxon>Magnetospirillaceae</taxon>
        <taxon>Paramagnetospirillum</taxon>
    </lineage>
</organism>
<name>Q2W1Q9_PARM1</name>
<keyword evidence="4" id="KW-0997">Cell inner membrane</keyword>
<sequence length="1035" mass="110320">MFDIFIKRPVLAAVVSLLILFIGLRALMSLPVRQYPEMTNTVITITTTFPGADADMIQGFVTQPIQKAVATAEGINYLTSRSIQGVSEVKAFIRLNDDPETAMTGVMSKVAEVKSLLPKGINDSIIKKETGQSFASAYLAFSSDRLSQQQITDYVMRVVQPKLAAVPGVANPELYGGQKFSMRVWLDPEKLAQHGMGPDDLKTALTSNNFTSASGSTKGAYDVVNTQASTDLKSVEEFRQLVIKHDGSRLVRLGDVAGVELGPENDDMSVFAGDERAIFVGIYTTPEANPLSVIREVREVALPALQAQLPPGLTAKIAYDSTLFIDAAITEVAKTIAEAAIIVMVVIFFFMGSVRSVVIPVVTVPLSLIGVAVLLLSLGFSINLLTLLAMVLAIGLVVDDAIVVVENVHRHIEEGLTPFRAALVGTREIAGPVISMTITLAAVYAPIAFMGGLTGSLFKEFALTLAGSVVVSGIIALTLSPMMCSKILKHDDDKKGLTALIDRTFDRVRAKYEVWLAASLADRPTTLIFAMIVLGSLPFLFLAVPTELAPEEDQGVVFTAYNGPASANTDFMEAFSHQISAKLKAFPETNETFLINGMGAISQGFGGAVLTPWEDRKLSAKALTAAIQQALNEVSGVKASVFPPPPLPGVDGLPVQFVLSSIVDYQQLNEIQGEVMKRAQASGMFAFIDADLKIESPQTQVVIDRDKAAAYGISMQQIGDALGTMTGGNYVNLVNLQGRSYQVIPQVPREFRLDPAQLGRYHVRSSSGGAVPLSSLVSLGSSVRPVSLNQFNQLNSVTIQAFPMPGVTLGQALELLRSIAQEVLPQGTTVDYAGQSRQYVQEGNALAMTFVFALIIIFLVLSAQFESFRDPLVIMVSVPLSICGALIPLALGVASMNIYTQVGLVTLIGLITKHGILICEVARERQEAEGLDRAQAVMVAAGLRLRPILMTTAAMVAGLIPLLFAHGAGAASRFSIAVVIVAGMSIGTAFTLFVLPVIYTFVAAQRRGVSEAAQERHAHGHVAGPADADAAAVAD</sequence>
<dbReference type="Gene3D" id="3.30.70.1320">
    <property type="entry name" value="Multidrug efflux transporter AcrB pore domain like"/>
    <property type="match status" value="1"/>
</dbReference>
<dbReference type="KEGG" id="mag:amb3412"/>
<dbReference type="Gene3D" id="3.30.2090.10">
    <property type="entry name" value="Multidrug efflux transporter AcrB TolC docking domain, DN and DC subdomains"/>
    <property type="match status" value="2"/>
</dbReference>
<dbReference type="GO" id="GO:0005886">
    <property type="term" value="C:plasma membrane"/>
    <property type="evidence" value="ECO:0007669"/>
    <property type="project" value="UniProtKB-SubCell"/>
</dbReference>